<dbReference type="AlphaFoldDB" id="D8JV65"/>
<sequence>MKWMLVERKPDVIYSGGTEIYLGKGNSGVPDVDDAMTFATRQEAEEHRRTLTNRYHWVAITEPK</sequence>
<dbReference type="EMBL" id="CP002083">
    <property type="protein sequence ID" value="ADJ22881.1"/>
    <property type="molecule type" value="Genomic_DNA"/>
</dbReference>
<reference evidence="2" key="1">
    <citation type="journal article" date="2011" name="J. Bacteriol.">
        <title>Genome sequences of eight morphologically diverse alphaproteobacteria.</title>
        <authorList>
            <consortium name="US DOE Joint Genome Institute"/>
            <person name="Brown P.J."/>
            <person name="Kysela D.T."/>
            <person name="Buechlein A."/>
            <person name="Hemmerich C."/>
            <person name="Brun Y.V."/>
        </authorList>
    </citation>
    <scope>NUCLEOTIDE SEQUENCE [LARGE SCALE GENOMIC DNA]</scope>
    <source>
        <strain evidence="2">ATCC 51888 / DSM 1869 / NCIB 11706 / TK 0415</strain>
    </source>
</reference>
<accession>D8JV65</accession>
<keyword evidence="2" id="KW-1185">Reference proteome</keyword>
<proteinExistence type="predicted"/>
<dbReference type="HOGENOM" id="CLU_2916333_0_0_5"/>
<protein>
    <submittedName>
        <fullName evidence="1">Uncharacterized protein</fullName>
    </submittedName>
</protein>
<evidence type="ECO:0000313" key="1">
    <source>
        <dbReference type="EMBL" id="ADJ22881.1"/>
    </source>
</evidence>
<dbReference type="KEGG" id="hdn:Hden_1067"/>
<dbReference type="Proteomes" id="UP000002033">
    <property type="component" value="Chromosome"/>
</dbReference>
<evidence type="ECO:0000313" key="2">
    <source>
        <dbReference type="Proteomes" id="UP000002033"/>
    </source>
</evidence>
<dbReference type="STRING" id="582899.Hden_1067"/>
<gene>
    <name evidence="1" type="ordered locus">Hden_1067</name>
</gene>
<organism evidence="1 2">
    <name type="scientific">Hyphomicrobium denitrificans (strain ATCC 51888 / DSM 1869 / NCIMB 11706 / TK 0415)</name>
    <dbReference type="NCBI Taxonomy" id="582899"/>
    <lineage>
        <taxon>Bacteria</taxon>
        <taxon>Pseudomonadati</taxon>
        <taxon>Pseudomonadota</taxon>
        <taxon>Alphaproteobacteria</taxon>
        <taxon>Hyphomicrobiales</taxon>
        <taxon>Hyphomicrobiaceae</taxon>
        <taxon>Hyphomicrobium</taxon>
    </lineage>
</organism>
<name>D8JV65_HYPDA</name>